<feature type="domain" description="Solute-binding protein family 5" evidence="5">
    <location>
        <begin position="77"/>
        <end position="451"/>
    </location>
</feature>
<evidence type="ECO:0000259" key="5">
    <source>
        <dbReference type="Pfam" id="PF00496"/>
    </source>
</evidence>
<dbReference type="InterPro" id="IPR000914">
    <property type="entry name" value="SBP_5_dom"/>
</dbReference>
<organism evidence="6 7">
    <name type="scientific">Teichococcus aerophilus</name>
    <dbReference type="NCBI Taxonomy" id="1224513"/>
    <lineage>
        <taxon>Bacteria</taxon>
        <taxon>Pseudomonadati</taxon>
        <taxon>Pseudomonadota</taxon>
        <taxon>Alphaproteobacteria</taxon>
        <taxon>Acetobacterales</taxon>
        <taxon>Roseomonadaceae</taxon>
        <taxon>Roseomonas</taxon>
    </lineage>
</organism>
<keyword evidence="7" id="KW-1185">Reference proteome</keyword>
<dbReference type="PROSITE" id="PS51318">
    <property type="entry name" value="TAT"/>
    <property type="match status" value="1"/>
</dbReference>
<evidence type="ECO:0000313" key="6">
    <source>
        <dbReference type="EMBL" id="MBC9205984.1"/>
    </source>
</evidence>
<dbReference type="Gene3D" id="3.90.76.10">
    <property type="entry name" value="Dipeptide-binding Protein, Domain 1"/>
    <property type="match status" value="1"/>
</dbReference>
<gene>
    <name evidence="6" type="ORF">IBL26_03975</name>
</gene>
<dbReference type="CDD" id="cd08502">
    <property type="entry name" value="PBP2_NikA_DppA_OppA_like_16"/>
    <property type="match status" value="1"/>
</dbReference>
<evidence type="ECO:0000256" key="1">
    <source>
        <dbReference type="ARBA" id="ARBA00004418"/>
    </source>
</evidence>
<evidence type="ECO:0000313" key="7">
    <source>
        <dbReference type="Proteomes" id="UP000626026"/>
    </source>
</evidence>
<dbReference type="Gene3D" id="3.40.190.10">
    <property type="entry name" value="Periplasmic binding protein-like II"/>
    <property type="match status" value="1"/>
</dbReference>
<dbReference type="PANTHER" id="PTHR30290">
    <property type="entry name" value="PERIPLASMIC BINDING COMPONENT OF ABC TRANSPORTER"/>
    <property type="match status" value="1"/>
</dbReference>
<dbReference type="PIRSF" id="PIRSF002741">
    <property type="entry name" value="MppA"/>
    <property type="match status" value="1"/>
</dbReference>
<evidence type="ECO:0000256" key="4">
    <source>
        <dbReference type="SAM" id="SignalP"/>
    </source>
</evidence>
<sequence length="533" mass="58753">MTSTGIERRRLLQASGAALLPLAAPRLARAASASTLRFVPQANLSSLDPVWTTAAVTITHGYCVFDTLYGVDGQMRPQPQMAAGASVSDDRLTWLITLRDGLRFHDGAPVRAQDCAASLLRWSKRDTFGQTLGAAVEAFEAADDRTIRIRLKRPFPRLLEAIGKPHSSPAFIMPERLAMTDPNKPVTEMVGSGPFRFVADEFVSGSRAVYARFDGYQPREGAPEWTAGGKQAHLDRLEWIVMPDPATAAGALQAGEIDWWEQALPDLVPTLTRRRGITVQRQDPYGFISHARFNHLQPPFNNVKLRRAVLSALRQEDYMQSIVGGDADSWKLCRAMFPCGLPDVTEAGVADMPQPTNLDAARAAVKASGYNGELAVVLNPADYPSISPHGLLTAELLRQLGLKVDLQEMDWGTVLQRRLSREPVEKGGWSVYHTNWPSVSIANPAMNATIRGQGSTGWTGWYESAEMERLTLQWLDAATPEDNRRLMDQIQRVAFDDVPSLPLGQYFSRTAFRDNVTGVLPGSAAFFWNVRKG</sequence>
<name>A0ABR7RHF4_9PROT</name>
<dbReference type="Gene3D" id="3.10.105.10">
    <property type="entry name" value="Dipeptide-binding Protein, Domain 3"/>
    <property type="match status" value="1"/>
</dbReference>
<dbReference type="InterPro" id="IPR006311">
    <property type="entry name" value="TAT_signal"/>
</dbReference>
<dbReference type="RefSeq" id="WP_187783158.1">
    <property type="nucleotide sequence ID" value="NZ_JACTVA010000004.1"/>
</dbReference>
<protein>
    <submittedName>
        <fullName evidence="6">ABC transporter substrate-binding protein</fullName>
    </submittedName>
</protein>
<accession>A0ABR7RHF4</accession>
<dbReference type="Pfam" id="PF00496">
    <property type="entry name" value="SBP_bac_5"/>
    <property type="match status" value="1"/>
</dbReference>
<reference evidence="6 7" key="1">
    <citation type="journal article" date="2013" name="Int. J. Syst. Evol. Microbiol.">
        <title>Roseomonas aerophila sp. nov., isolated from air.</title>
        <authorList>
            <person name="Kim S.J."/>
            <person name="Weon H.Y."/>
            <person name="Ahn J.H."/>
            <person name="Hong S.B."/>
            <person name="Seok S.J."/>
            <person name="Whang K.S."/>
            <person name="Kwon S.W."/>
        </authorList>
    </citation>
    <scope>NUCLEOTIDE SEQUENCE [LARGE SCALE GENOMIC DNA]</scope>
    <source>
        <strain evidence="6 7">NBRC 108923</strain>
    </source>
</reference>
<dbReference type="SUPFAM" id="SSF53850">
    <property type="entry name" value="Periplasmic binding protein-like II"/>
    <property type="match status" value="1"/>
</dbReference>
<comment type="subcellular location">
    <subcellularLocation>
        <location evidence="1">Periplasm</location>
    </subcellularLocation>
</comment>
<dbReference type="InterPro" id="IPR030678">
    <property type="entry name" value="Peptide/Ni-bd"/>
</dbReference>
<comment type="similarity">
    <text evidence="2">Belongs to the bacterial solute-binding protein 5 family.</text>
</comment>
<dbReference type="Proteomes" id="UP000626026">
    <property type="component" value="Unassembled WGS sequence"/>
</dbReference>
<evidence type="ECO:0000256" key="3">
    <source>
        <dbReference type="ARBA" id="ARBA00022729"/>
    </source>
</evidence>
<proteinExistence type="inferred from homology"/>
<dbReference type="PANTHER" id="PTHR30290:SF38">
    <property type="entry name" value="D,D-DIPEPTIDE-BINDING PERIPLASMIC PROTEIN DDPA-RELATED"/>
    <property type="match status" value="1"/>
</dbReference>
<feature type="chain" id="PRO_5046503827" evidence="4">
    <location>
        <begin position="31"/>
        <end position="533"/>
    </location>
</feature>
<keyword evidence="3 4" id="KW-0732">Signal</keyword>
<evidence type="ECO:0000256" key="2">
    <source>
        <dbReference type="ARBA" id="ARBA00005695"/>
    </source>
</evidence>
<feature type="signal peptide" evidence="4">
    <location>
        <begin position="1"/>
        <end position="30"/>
    </location>
</feature>
<dbReference type="InterPro" id="IPR039424">
    <property type="entry name" value="SBP_5"/>
</dbReference>
<dbReference type="EMBL" id="JACTVA010000004">
    <property type="protein sequence ID" value="MBC9205984.1"/>
    <property type="molecule type" value="Genomic_DNA"/>
</dbReference>
<comment type="caution">
    <text evidence="6">The sequence shown here is derived from an EMBL/GenBank/DDBJ whole genome shotgun (WGS) entry which is preliminary data.</text>
</comment>